<dbReference type="InterPro" id="IPR036388">
    <property type="entry name" value="WH-like_DNA-bd_sf"/>
</dbReference>
<evidence type="ECO:0000256" key="3">
    <source>
        <dbReference type="ARBA" id="ARBA00023082"/>
    </source>
</evidence>
<dbReference type="Gene3D" id="1.10.10.10">
    <property type="entry name" value="Winged helix-like DNA-binding domain superfamily/Winged helix DNA-binding domain"/>
    <property type="match status" value="1"/>
</dbReference>
<protein>
    <submittedName>
        <fullName evidence="6">RNA polymerase sigma factor (Sigma-70 family)</fullName>
    </submittedName>
</protein>
<dbReference type="Proteomes" id="UP000318103">
    <property type="component" value="Unassembled WGS sequence"/>
</dbReference>
<dbReference type="AlphaFoldDB" id="A0A542TGS1"/>
<organism evidence="6 7">
    <name type="scientific">Streptomyces puniciscabiei</name>
    <dbReference type="NCBI Taxonomy" id="164348"/>
    <lineage>
        <taxon>Bacteria</taxon>
        <taxon>Bacillati</taxon>
        <taxon>Actinomycetota</taxon>
        <taxon>Actinomycetes</taxon>
        <taxon>Kitasatosporales</taxon>
        <taxon>Streptomycetaceae</taxon>
        <taxon>Streptomyces</taxon>
    </lineage>
</organism>
<evidence type="ECO:0000256" key="1">
    <source>
        <dbReference type="ARBA" id="ARBA00010641"/>
    </source>
</evidence>
<comment type="similarity">
    <text evidence="1">Belongs to the sigma-70 factor family. ECF subfamily.</text>
</comment>
<feature type="domain" description="RNA polymerase sigma factor 70 region 4 type 2" evidence="5">
    <location>
        <begin position="42"/>
        <end position="92"/>
    </location>
</feature>
<keyword evidence="3" id="KW-0731">Sigma factor</keyword>
<dbReference type="InterPro" id="IPR013249">
    <property type="entry name" value="RNA_pol_sigma70_r4_t2"/>
</dbReference>
<dbReference type="OrthoDB" id="4350410at2"/>
<proteinExistence type="inferred from homology"/>
<dbReference type="RefSeq" id="WP_055706100.1">
    <property type="nucleotide sequence ID" value="NZ_LIRI01000114.1"/>
</dbReference>
<keyword evidence="4" id="KW-0804">Transcription</keyword>
<dbReference type="EMBL" id="VFNX01000002">
    <property type="protein sequence ID" value="TQK86042.1"/>
    <property type="molecule type" value="Genomic_DNA"/>
</dbReference>
<sequence length="101" mass="11626">MSAKATAPQRIERFQDAHSMVMEVFRGPFREHMAFMESRIGLYEAIARLPERQFDVVLLHYILGYDFGKTAKLMGIRQATVRSLCRHAKERLALDLGLSVE</sequence>
<evidence type="ECO:0000313" key="6">
    <source>
        <dbReference type="EMBL" id="TQK86042.1"/>
    </source>
</evidence>
<dbReference type="Pfam" id="PF08281">
    <property type="entry name" value="Sigma70_r4_2"/>
    <property type="match status" value="1"/>
</dbReference>
<name>A0A542TGS1_9ACTN</name>
<dbReference type="InterPro" id="IPR013324">
    <property type="entry name" value="RNA_pol_sigma_r3/r4-like"/>
</dbReference>
<accession>A0A542TGS1</accession>
<evidence type="ECO:0000313" key="7">
    <source>
        <dbReference type="Proteomes" id="UP000318103"/>
    </source>
</evidence>
<keyword evidence="7" id="KW-1185">Reference proteome</keyword>
<dbReference type="GO" id="GO:0016987">
    <property type="term" value="F:sigma factor activity"/>
    <property type="evidence" value="ECO:0007669"/>
    <property type="project" value="UniProtKB-KW"/>
</dbReference>
<evidence type="ECO:0000256" key="4">
    <source>
        <dbReference type="ARBA" id="ARBA00023163"/>
    </source>
</evidence>
<evidence type="ECO:0000259" key="5">
    <source>
        <dbReference type="Pfam" id="PF08281"/>
    </source>
</evidence>
<dbReference type="GO" id="GO:0003677">
    <property type="term" value="F:DNA binding"/>
    <property type="evidence" value="ECO:0007669"/>
    <property type="project" value="InterPro"/>
</dbReference>
<comment type="caution">
    <text evidence="6">The sequence shown here is derived from an EMBL/GenBank/DDBJ whole genome shotgun (WGS) entry which is preliminary data.</text>
</comment>
<keyword evidence="2" id="KW-0805">Transcription regulation</keyword>
<dbReference type="GO" id="GO:0006352">
    <property type="term" value="P:DNA-templated transcription initiation"/>
    <property type="evidence" value="ECO:0007669"/>
    <property type="project" value="InterPro"/>
</dbReference>
<dbReference type="SUPFAM" id="SSF88659">
    <property type="entry name" value="Sigma3 and sigma4 domains of RNA polymerase sigma factors"/>
    <property type="match status" value="1"/>
</dbReference>
<reference evidence="6 7" key="1">
    <citation type="submission" date="2019-06" db="EMBL/GenBank/DDBJ databases">
        <title>Sequencing the genomes of 1000 actinobacteria strains.</title>
        <authorList>
            <person name="Klenk H.-P."/>
        </authorList>
    </citation>
    <scope>NUCLEOTIDE SEQUENCE [LARGE SCALE GENOMIC DNA]</scope>
    <source>
        <strain evidence="6 7">DSM 41929</strain>
    </source>
</reference>
<gene>
    <name evidence="6" type="ORF">FB563_6099</name>
</gene>
<evidence type="ECO:0000256" key="2">
    <source>
        <dbReference type="ARBA" id="ARBA00023015"/>
    </source>
</evidence>